<keyword evidence="2" id="KW-1185">Reference proteome</keyword>
<dbReference type="RefSeq" id="WP_212823867.1">
    <property type="nucleotide sequence ID" value="NZ_AP023359.1"/>
</dbReference>
<organism evidence="1 2">
    <name type="scientific">Polymorphospora rubra</name>
    <dbReference type="NCBI Taxonomy" id="338584"/>
    <lineage>
        <taxon>Bacteria</taxon>
        <taxon>Bacillati</taxon>
        <taxon>Actinomycetota</taxon>
        <taxon>Actinomycetes</taxon>
        <taxon>Micromonosporales</taxon>
        <taxon>Micromonosporaceae</taxon>
        <taxon>Polymorphospora</taxon>
    </lineage>
</organism>
<proteinExistence type="predicted"/>
<evidence type="ECO:0000313" key="1">
    <source>
        <dbReference type="EMBL" id="BCJ64886.1"/>
    </source>
</evidence>
<protein>
    <submittedName>
        <fullName evidence="1">Uncharacterized protein</fullName>
    </submittedName>
</protein>
<accession>A0A810MUK4</accession>
<dbReference type="KEGG" id="pry:Prubr_19070"/>
<dbReference type="AlphaFoldDB" id="A0A810MUK4"/>
<reference evidence="1" key="1">
    <citation type="submission" date="2020-08" db="EMBL/GenBank/DDBJ databases">
        <title>Whole genome shotgun sequence of Polymorphospora rubra NBRC 101157.</title>
        <authorList>
            <person name="Komaki H."/>
            <person name="Tamura T."/>
        </authorList>
    </citation>
    <scope>NUCLEOTIDE SEQUENCE</scope>
    <source>
        <strain evidence="1">NBRC 101157</strain>
    </source>
</reference>
<sequence length="225" mass="24771">MTVYDVAAKLPSIDVLRDRCQALAVLEQIIGDDPYYAYTREWGDDEAALMSDGSGNEWAVVFTDAGAFIRIFDHESAMTPYRDPDHELWPGLLDGIPAVFRPHVEEPAFGDGAGQLVATAVLWRLTDDDAWRAGESITFPPSRGPYERTGPDGSGMLEILFDDTVDRYVEFAEDYYEIEIDAKAVAHVVAHRPLTDTVVRALNPEATLAELHADVAAIGYPIAAK</sequence>
<dbReference type="EMBL" id="AP023359">
    <property type="protein sequence ID" value="BCJ64886.1"/>
    <property type="molecule type" value="Genomic_DNA"/>
</dbReference>
<name>A0A810MUK4_9ACTN</name>
<evidence type="ECO:0000313" key="2">
    <source>
        <dbReference type="Proteomes" id="UP000680866"/>
    </source>
</evidence>
<dbReference type="Proteomes" id="UP000680866">
    <property type="component" value="Chromosome"/>
</dbReference>
<gene>
    <name evidence="1" type="ORF">Prubr_19070</name>
</gene>